<proteinExistence type="predicted"/>
<dbReference type="SUPFAM" id="SSF47598">
    <property type="entry name" value="Ribbon-helix-helix"/>
    <property type="match status" value="1"/>
</dbReference>
<dbReference type="InterPro" id="IPR010985">
    <property type="entry name" value="Ribbon_hlx_hlx"/>
</dbReference>
<dbReference type="InterPro" id="IPR013321">
    <property type="entry name" value="Arc_rbn_hlx_hlx"/>
</dbReference>
<dbReference type="AlphaFoldDB" id="A0A840E5N4"/>
<organism evidence="2 3">
    <name type="scientific">Bartonella fuyuanensis</name>
    <dbReference type="NCBI Taxonomy" id="1460968"/>
    <lineage>
        <taxon>Bacteria</taxon>
        <taxon>Pseudomonadati</taxon>
        <taxon>Pseudomonadota</taxon>
        <taxon>Alphaproteobacteria</taxon>
        <taxon>Hyphomicrobiales</taxon>
        <taxon>Bartonellaceae</taxon>
        <taxon>Bartonella</taxon>
    </lineage>
</organism>
<sequence>MKTIQYKINMPHTLKEWLFNRATENDRSLSSEIINILKKEKALEHKSAKTLSNALHLTNLKEANYNE</sequence>
<dbReference type="GO" id="GO:0003677">
    <property type="term" value="F:DNA binding"/>
    <property type="evidence" value="ECO:0007669"/>
    <property type="project" value="InterPro"/>
</dbReference>
<feature type="domain" description="Arc-like DNA binding" evidence="1">
    <location>
        <begin position="5"/>
        <end position="38"/>
    </location>
</feature>
<dbReference type="Pfam" id="PF03869">
    <property type="entry name" value="Arc"/>
    <property type="match status" value="1"/>
</dbReference>
<evidence type="ECO:0000313" key="3">
    <source>
        <dbReference type="Proteomes" id="UP000585970"/>
    </source>
</evidence>
<dbReference type="InterPro" id="IPR005569">
    <property type="entry name" value="Arc_DNA-bd_dom"/>
</dbReference>
<reference evidence="2 3" key="1">
    <citation type="submission" date="2020-08" db="EMBL/GenBank/DDBJ databases">
        <title>Genomic Encyclopedia of Type Strains, Phase IV (KMG-IV): sequencing the most valuable type-strain genomes for metagenomic binning, comparative biology and taxonomic classification.</title>
        <authorList>
            <person name="Goeker M."/>
        </authorList>
    </citation>
    <scope>NUCLEOTIDE SEQUENCE [LARGE SCALE GENOMIC DNA]</scope>
    <source>
        <strain evidence="2 3">DSM 100694</strain>
    </source>
</reference>
<protein>
    <recommendedName>
        <fullName evidence="1">Arc-like DNA binding domain-containing protein</fullName>
    </recommendedName>
</protein>
<keyword evidence="3" id="KW-1185">Reference proteome</keyword>
<dbReference type="RefSeq" id="WP_183194568.1">
    <property type="nucleotide sequence ID" value="NZ_JACIFE010000021.1"/>
</dbReference>
<evidence type="ECO:0000259" key="1">
    <source>
        <dbReference type="Pfam" id="PF03869"/>
    </source>
</evidence>
<gene>
    <name evidence="2" type="ORF">GGR08_001406</name>
</gene>
<dbReference type="Gene3D" id="1.10.1220.10">
    <property type="entry name" value="Met repressor-like"/>
    <property type="match status" value="1"/>
</dbReference>
<dbReference type="Proteomes" id="UP000585970">
    <property type="component" value="Unassembled WGS sequence"/>
</dbReference>
<name>A0A840E5N4_9HYPH</name>
<dbReference type="GO" id="GO:0006355">
    <property type="term" value="P:regulation of DNA-templated transcription"/>
    <property type="evidence" value="ECO:0007669"/>
    <property type="project" value="InterPro"/>
</dbReference>
<accession>A0A840E5N4</accession>
<comment type="caution">
    <text evidence="2">The sequence shown here is derived from an EMBL/GenBank/DDBJ whole genome shotgun (WGS) entry which is preliminary data.</text>
</comment>
<dbReference type="EMBL" id="JACIFE010000021">
    <property type="protein sequence ID" value="MBB4077089.1"/>
    <property type="molecule type" value="Genomic_DNA"/>
</dbReference>
<evidence type="ECO:0000313" key="2">
    <source>
        <dbReference type="EMBL" id="MBB4077089.1"/>
    </source>
</evidence>